<evidence type="ECO:0000256" key="1">
    <source>
        <dbReference type="ARBA" id="ARBA00001933"/>
    </source>
</evidence>
<evidence type="ECO:0000256" key="2">
    <source>
        <dbReference type="ARBA" id="ARBA00009077"/>
    </source>
</evidence>
<comment type="caution">
    <text evidence="7">The sequence shown here is derived from an EMBL/GenBank/DDBJ whole genome shotgun (WGS) entry which is preliminary data.</text>
</comment>
<dbReference type="Pfam" id="PF01053">
    <property type="entry name" value="Cys_Met_Meta_PP"/>
    <property type="match status" value="1"/>
</dbReference>
<dbReference type="GO" id="GO:0019346">
    <property type="term" value="P:transsulfuration"/>
    <property type="evidence" value="ECO:0007669"/>
    <property type="project" value="InterPro"/>
</dbReference>
<dbReference type="InterPro" id="IPR015424">
    <property type="entry name" value="PyrdxlP-dep_Trfase"/>
</dbReference>
<dbReference type="PANTHER" id="PTHR43797:SF2">
    <property type="entry name" value="HOMOCYSTEINE_CYSTEINE SYNTHASE"/>
    <property type="match status" value="1"/>
</dbReference>
<dbReference type="GO" id="GO:0016829">
    <property type="term" value="F:lyase activity"/>
    <property type="evidence" value="ECO:0007669"/>
    <property type="project" value="UniProtKB-KW"/>
</dbReference>
<accession>A0A853CU28</accession>
<gene>
    <name evidence="7" type="ORF">HNR13_000981</name>
</gene>
<dbReference type="GO" id="GO:0005737">
    <property type="term" value="C:cytoplasm"/>
    <property type="evidence" value="ECO:0007669"/>
    <property type="project" value="TreeGrafter"/>
</dbReference>
<evidence type="ECO:0000256" key="5">
    <source>
        <dbReference type="PIRSR" id="PIRSR001434-2"/>
    </source>
</evidence>
<dbReference type="GO" id="GO:0030170">
    <property type="term" value="F:pyridoxal phosphate binding"/>
    <property type="evidence" value="ECO:0007669"/>
    <property type="project" value="InterPro"/>
</dbReference>
<protein>
    <submittedName>
        <fullName evidence="7">O-acetylhomoserine (Thiol)-lyase</fullName>
        <ecNumber evidence="7">2.5.1.49</ecNumber>
    </submittedName>
</protein>
<dbReference type="InterPro" id="IPR015422">
    <property type="entry name" value="PyrdxlP-dep_Trfase_small"/>
</dbReference>
<evidence type="ECO:0000313" key="8">
    <source>
        <dbReference type="Proteomes" id="UP000578352"/>
    </source>
</evidence>
<dbReference type="NCBIfam" id="TIGR01326">
    <property type="entry name" value="OAH_OAS_sulfhy"/>
    <property type="match status" value="1"/>
</dbReference>
<dbReference type="Proteomes" id="UP000578352">
    <property type="component" value="Unassembled WGS sequence"/>
</dbReference>
<dbReference type="EC" id="2.5.1.49" evidence="7"/>
<dbReference type="Gene3D" id="3.40.640.10">
    <property type="entry name" value="Type I PLP-dependent aspartate aminotransferase-like (Major domain)"/>
    <property type="match status" value="1"/>
</dbReference>
<dbReference type="GO" id="GO:0006535">
    <property type="term" value="P:cysteine biosynthetic process from serine"/>
    <property type="evidence" value="ECO:0007669"/>
    <property type="project" value="TreeGrafter"/>
</dbReference>
<dbReference type="InterPro" id="IPR006235">
    <property type="entry name" value="OAc-hSer/O-AcSer_sulfhydrylase"/>
</dbReference>
<evidence type="ECO:0000313" key="7">
    <source>
        <dbReference type="EMBL" id="NYJ22694.1"/>
    </source>
</evidence>
<name>A0A853CU28_9MICO</name>
<keyword evidence="3 7" id="KW-0808">Transferase</keyword>
<evidence type="ECO:0000256" key="6">
    <source>
        <dbReference type="RuleBase" id="RU362118"/>
    </source>
</evidence>
<keyword evidence="4 5" id="KW-0663">Pyridoxal phosphate</keyword>
<dbReference type="GO" id="GO:0003961">
    <property type="term" value="F:O-acetylhomoserine aminocarboxypropyltransferase activity"/>
    <property type="evidence" value="ECO:0007669"/>
    <property type="project" value="UniProtKB-EC"/>
</dbReference>
<dbReference type="EMBL" id="JACCFL010000001">
    <property type="protein sequence ID" value="NYJ22694.1"/>
    <property type="molecule type" value="Genomic_DNA"/>
</dbReference>
<evidence type="ECO:0000256" key="3">
    <source>
        <dbReference type="ARBA" id="ARBA00022679"/>
    </source>
</evidence>
<dbReference type="PANTHER" id="PTHR43797">
    <property type="entry name" value="HOMOCYSTEINE/CYSTEINE SYNTHASE"/>
    <property type="match status" value="1"/>
</dbReference>
<dbReference type="FunFam" id="3.40.640.10:FF:000035">
    <property type="entry name" value="O-succinylhomoserine sulfhydrylase"/>
    <property type="match status" value="1"/>
</dbReference>
<dbReference type="RefSeq" id="WP_179604716.1">
    <property type="nucleotide sequence ID" value="NZ_BAABEH010000001.1"/>
</dbReference>
<dbReference type="AlphaFoldDB" id="A0A853CU28"/>
<keyword evidence="7" id="KW-0456">Lyase</keyword>
<dbReference type="GO" id="GO:0004124">
    <property type="term" value="F:cysteine synthase activity"/>
    <property type="evidence" value="ECO:0007669"/>
    <property type="project" value="TreeGrafter"/>
</dbReference>
<dbReference type="InterPro" id="IPR000277">
    <property type="entry name" value="Cys/Met-Metab_PyrdxlP-dep_enz"/>
</dbReference>
<dbReference type="GO" id="GO:0071269">
    <property type="term" value="P:L-homocysteine biosynthetic process"/>
    <property type="evidence" value="ECO:0007669"/>
    <property type="project" value="TreeGrafter"/>
</dbReference>
<dbReference type="SUPFAM" id="SSF53383">
    <property type="entry name" value="PLP-dependent transferases"/>
    <property type="match status" value="1"/>
</dbReference>
<comment type="cofactor">
    <cofactor evidence="1 6">
        <name>pyridoxal 5'-phosphate</name>
        <dbReference type="ChEBI" id="CHEBI:597326"/>
    </cofactor>
</comment>
<dbReference type="InterPro" id="IPR015421">
    <property type="entry name" value="PyrdxlP-dep_Trfase_major"/>
</dbReference>
<dbReference type="PIRSF" id="PIRSF001434">
    <property type="entry name" value="CGS"/>
    <property type="match status" value="1"/>
</dbReference>
<evidence type="ECO:0000256" key="4">
    <source>
        <dbReference type="ARBA" id="ARBA00022898"/>
    </source>
</evidence>
<dbReference type="CDD" id="cd00614">
    <property type="entry name" value="CGS_like"/>
    <property type="match status" value="1"/>
</dbReference>
<dbReference type="Gene3D" id="3.90.1150.10">
    <property type="entry name" value="Aspartate Aminotransferase, domain 1"/>
    <property type="match status" value="1"/>
</dbReference>
<reference evidence="7 8" key="1">
    <citation type="submission" date="2020-07" db="EMBL/GenBank/DDBJ databases">
        <title>Sequencing the genomes of 1000 actinobacteria strains.</title>
        <authorList>
            <person name="Klenk H.-P."/>
        </authorList>
    </citation>
    <scope>NUCLEOTIDE SEQUENCE [LARGE SCALE GENOMIC DNA]</scope>
    <source>
        <strain evidence="7 8">DSM 15165</strain>
    </source>
</reference>
<sequence length="449" mass="47419">MPEFTTAQVHAGETREAAHGARVTPIYLTAGFEFDSFANAEERFGGDVPGYTYSRSGNPTAASLERRVAALEGGREAIAVGSGQAALTVALLGLVQSGDHLLSAQSVYSGTRGLFETGLKRLGVQVEFVDGPGDPEEWRRRIRPNTRALFGESIGNPGNDVLDIAAVADVAHQNGLPLIVDNTLATPYLLQPGEHGADIVVHSASKFLGGHGSALGGVVVDQGSYDWGVSPFEHLRAPDDWLHGDSYVGAYGRGAYIAFARSVVASLFGPVLSPVNAFLIQQGIETLSLRLRQQSDTALAVARWLERKPEVASVDYAGLESHPSHDLARRYLPRGAGAILGFTLVGGAAAAQRFYDAVTLFSRMTHIGDVRSLILHPATTTHAHLQRDVREATGIGDGLLRLSIGLEDPTDLIADLERGIAAVTGQAGVAATTATTPNREPRLVVAAGN</sequence>
<proteinExistence type="inferred from homology"/>
<organism evidence="7 8">
    <name type="scientific">Leifsonia shinshuensis</name>
    <dbReference type="NCBI Taxonomy" id="150026"/>
    <lineage>
        <taxon>Bacteria</taxon>
        <taxon>Bacillati</taxon>
        <taxon>Actinomycetota</taxon>
        <taxon>Actinomycetes</taxon>
        <taxon>Micrococcales</taxon>
        <taxon>Microbacteriaceae</taxon>
        <taxon>Leifsonia</taxon>
    </lineage>
</organism>
<comment type="similarity">
    <text evidence="2 6">Belongs to the trans-sulfuration enzymes family.</text>
</comment>
<feature type="modified residue" description="N6-(pyridoxal phosphate)lysine" evidence="5">
    <location>
        <position position="206"/>
    </location>
</feature>